<evidence type="ECO:0000313" key="3">
    <source>
        <dbReference type="EMBL" id="KAH3729003.1"/>
    </source>
</evidence>
<reference evidence="3" key="2">
    <citation type="submission" date="2020-11" db="EMBL/GenBank/DDBJ databases">
        <authorList>
            <person name="McCartney M.A."/>
            <person name="Auch B."/>
            <person name="Kono T."/>
            <person name="Mallez S."/>
            <person name="Becker A."/>
            <person name="Gohl D.M."/>
            <person name="Silverstein K.A.T."/>
            <person name="Koren S."/>
            <person name="Bechman K.B."/>
            <person name="Herman A."/>
            <person name="Abrahante J.E."/>
            <person name="Garbe J."/>
        </authorList>
    </citation>
    <scope>NUCLEOTIDE SEQUENCE</scope>
    <source>
        <strain evidence="3">Duluth1</strain>
        <tissue evidence="3">Whole animal</tissue>
    </source>
</reference>
<feature type="chain" id="PRO_5038482830" evidence="2">
    <location>
        <begin position="19"/>
        <end position="146"/>
    </location>
</feature>
<gene>
    <name evidence="3" type="ORF">DPMN_054966</name>
</gene>
<reference evidence="3" key="1">
    <citation type="journal article" date="2019" name="bioRxiv">
        <title>The Genome of the Zebra Mussel, Dreissena polymorpha: A Resource for Invasive Species Research.</title>
        <authorList>
            <person name="McCartney M.A."/>
            <person name="Auch B."/>
            <person name="Kono T."/>
            <person name="Mallez S."/>
            <person name="Zhang Y."/>
            <person name="Obille A."/>
            <person name="Becker A."/>
            <person name="Abrahante J.E."/>
            <person name="Garbe J."/>
            <person name="Badalamenti J.P."/>
            <person name="Herman A."/>
            <person name="Mangelson H."/>
            <person name="Liachko I."/>
            <person name="Sullivan S."/>
            <person name="Sone E.D."/>
            <person name="Koren S."/>
            <person name="Silverstein K.A.T."/>
            <person name="Beckman K.B."/>
            <person name="Gohl D.M."/>
        </authorList>
    </citation>
    <scope>NUCLEOTIDE SEQUENCE</scope>
    <source>
        <strain evidence="3">Duluth1</strain>
        <tissue evidence="3">Whole animal</tissue>
    </source>
</reference>
<feature type="coiled-coil region" evidence="1">
    <location>
        <begin position="29"/>
        <end position="84"/>
    </location>
</feature>
<feature type="signal peptide" evidence="2">
    <location>
        <begin position="1"/>
        <end position="18"/>
    </location>
</feature>
<name>A0A9D4CP36_DREPO</name>
<protein>
    <submittedName>
        <fullName evidence="3">Uncharacterized protein</fullName>
    </submittedName>
</protein>
<dbReference type="EMBL" id="JAIWYP010000012">
    <property type="protein sequence ID" value="KAH3729003.1"/>
    <property type="molecule type" value="Genomic_DNA"/>
</dbReference>
<proteinExistence type="predicted"/>
<evidence type="ECO:0000256" key="1">
    <source>
        <dbReference type="SAM" id="Coils"/>
    </source>
</evidence>
<dbReference type="AlphaFoldDB" id="A0A9D4CP36"/>
<accession>A0A9D4CP36</accession>
<keyword evidence="4" id="KW-1185">Reference proteome</keyword>
<evidence type="ECO:0000256" key="2">
    <source>
        <dbReference type="SAM" id="SignalP"/>
    </source>
</evidence>
<organism evidence="3 4">
    <name type="scientific">Dreissena polymorpha</name>
    <name type="common">Zebra mussel</name>
    <name type="synonym">Mytilus polymorpha</name>
    <dbReference type="NCBI Taxonomy" id="45954"/>
    <lineage>
        <taxon>Eukaryota</taxon>
        <taxon>Metazoa</taxon>
        <taxon>Spiralia</taxon>
        <taxon>Lophotrochozoa</taxon>
        <taxon>Mollusca</taxon>
        <taxon>Bivalvia</taxon>
        <taxon>Autobranchia</taxon>
        <taxon>Heteroconchia</taxon>
        <taxon>Euheterodonta</taxon>
        <taxon>Imparidentia</taxon>
        <taxon>Neoheterodontei</taxon>
        <taxon>Myida</taxon>
        <taxon>Dreissenoidea</taxon>
        <taxon>Dreissenidae</taxon>
        <taxon>Dreissena</taxon>
    </lineage>
</organism>
<dbReference type="Proteomes" id="UP000828390">
    <property type="component" value="Unassembled WGS sequence"/>
</dbReference>
<keyword evidence="2" id="KW-0732">Signal</keyword>
<sequence>MKTHAVIILLLTLLCAIAVRSTVDVESKLADLDAKMLQFEAKTVQLEDKNTKLDSKNVQLEATIGKLAAKIEQLEKERNADKEIRKEKDVTSALRLNNHNGTGAMQKIPFGFIKSPHTRGKAPFLYSFNMMFEESFHDQIIIQYPL</sequence>
<keyword evidence="1" id="KW-0175">Coiled coil</keyword>
<evidence type="ECO:0000313" key="4">
    <source>
        <dbReference type="Proteomes" id="UP000828390"/>
    </source>
</evidence>
<comment type="caution">
    <text evidence="3">The sequence shown here is derived from an EMBL/GenBank/DDBJ whole genome shotgun (WGS) entry which is preliminary data.</text>
</comment>